<dbReference type="PANTHER" id="PTHR43584">
    <property type="entry name" value="NUCLEOTIDYL TRANSFERASE"/>
    <property type="match status" value="1"/>
</dbReference>
<comment type="caution">
    <text evidence="4">The sequence shown here is derived from an EMBL/GenBank/DDBJ whole genome shotgun (WGS) entry which is preliminary data.</text>
</comment>
<keyword evidence="2" id="KW-0548">Nucleotidyltransferase</keyword>
<dbReference type="SUPFAM" id="SSF53448">
    <property type="entry name" value="Nucleotide-diphospho-sugar transferases"/>
    <property type="match status" value="1"/>
</dbReference>
<sequence>MRSREMTLVSKTIKINLEHEKWLEFHPEINFSEWVRKKMDDSIERERSNIGKRKIKAIIVAAGHDKRLGSLNDNLPKCMLDVKGKTIIERQIENLRGCGIDDIIIVKGYKQEIINISNAKYYINPGF</sequence>
<evidence type="ECO:0000313" key="4">
    <source>
        <dbReference type="EMBL" id="GAH15099.1"/>
    </source>
</evidence>
<feature type="domain" description="MobA-like NTP transferase" evidence="3">
    <location>
        <begin position="57"/>
        <end position="111"/>
    </location>
</feature>
<accession>X1ED85</accession>
<dbReference type="InterPro" id="IPR050065">
    <property type="entry name" value="GlmU-like"/>
</dbReference>
<dbReference type="InterPro" id="IPR029044">
    <property type="entry name" value="Nucleotide-diphossugar_trans"/>
</dbReference>
<name>X1ED85_9ZZZZ</name>
<dbReference type="AlphaFoldDB" id="X1ED85"/>
<dbReference type="Gene3D" id="3.90.550.10">
    <property type="entry name" value="Spore Coat Polysaccharide Biosynthesis Protein SpsA, Chain A"/>
    <property type="match status" value="1"/>
</dbReference>
<dbReference type="InterPro" id="IPR025877">
    <property type="entry name" value="MobA-like_NTP_Trfase"/>
</dbReference>
<dbReference type="Pfam" id="PF12804">
    <property type="entry name" value="NTP_transf_3"/>
    <property type="match status" value="1"/>
</dbReference>
<proteinExistence type="predicted"/>
<reference evidence="4" key="1">
    <citation type="journal article" date="2014" name="Front. Microbiol.">
        <title>High frequency of phylogenetically diverse reductive dehalogenase-homologous genes in deep subseafloor sedimentary metagenomes.</title>
        <authorList>
            <person name="Kawai M."/>
            <person name="Futagami T."/>
            <person name="Toyoda A."/>
            <person name="Takaki Y."/>
            <person name="Nishi S."/>
            <person name="Hori S."/>
            <person name="Arai W."/>
            <person name="Tsubouchi T."/>
            <person name="Morono Y."/>
            <person name="Uchiyama I."/>
            <person name="Ito T."/>
            <person name="Fujiyama A."/>
            <person name="Inagaki F."/>
            <person name="Takami H."/>
        </authorList>
    </citation>
    <scope>NUCLEOTIDE SEQUENCE</scope>
    <source>
        <strain evidence="4">Expedition CK06-06</strain>
    </source>
</reference>
<protein>
    <recommendedName>
        <fullName evidence="3">MobA-like NTP transferase domain-containing protein</fullName>
    </recommendedName>
</protein>
<dbReference type="PANTHER" id="PTHR43584:SF8">
    <property type="entry name" value="N-ACETYLMURAMATE ALPHA-1-PHOSPHATE URIDYLYLTRANSFERASE"/>
    <property type="match status" value="1"/>
</dbReference>
<organism evidence="4">
    <name type="scientific">marine sediment metagenome</name>
    <dbReference type="NCBI Taxonomy" id="412755"/>
    <lineage>
        <taxon>unclassified sequences</taxon>
        <taxon>metagenomes</taxon>
        <taxon>ecological metagenomes</taxon>
    </lineage>
</organism>
<gene>
    <name evidence="4" type="ORF">S01H4_56617</name>
</gene>
<dbReference type="GO" id="GO:0016779">
    <property type="term" value="F:nucleotidyltransferase activity"/>
    <property type="evidence" value="ECO:0007669"/>
    <property type="project" value="UniProtKB-KW"/>
</dbReference>
<keyword evidence="1" id="KW-0808">Transferase</keyword>
<evidence type="ECO:0000256" key="1">
    <source>
        <dbReference type="ARBA" id="ARBA00022679"/>
    </source>
</evidence>
<evidence type="ECO:0000259" key="3">
    <source>
        <dbReference type="Pfam" id="PF12804"/>
    </source>
</evidence>
<dbReference type="EMBL" id="BART01032824">
    <property type="protein sequence ID" value="GAH15099.1"/>
    <property type="molecule type" value="Genomic_DNA"/>
</dbReference>
<evidence type="ECO:0000256" key="2">
    <source>
        <dbReference type="ARBA" id="ARBA00022695"/>
    </source>
</evidence>